<dbReference type="SUPFAM" id="SSF51735">
    <property type="entry name" value="NAD(P)-binding Rossmann-fold domains"/>
    <property type="match status" value="1"/>
</dbReference>
<protein>
    <submittedName>
        <fullName evidence="4">Uncharacterized protein</fullName>
    </submittedName>
</protein>
<accession>M1VU48</accession>
<comment type="similarity">
    <text evidence="1">Belongs to the short-chain dehydrogenases/reductases (SDR) family.</text>
</comment>
<keyword evidence="2" id="KW-0521">NADP</keyword>
<dbReference type="Proteomes" id="UP000016801">
    <property type="component" value="Unassembled WGS sequence"/>
</dbReference>
<comment type="caution">
    <text evidence="4">The sequence shown here is derived from an EMBL/GenBank/DDBJ whole genome shotgun (WGS) entry which is preliminary data.</text>
</comment>
<dbReference type="InterPro" id="IPR002347">
    <property type="entry name" value="SDR_fam"/>
</dbReference>
<evidence type="ECO:0000256" key="3">
    <source>
        <dbReference type="ARBA" id="ARBA00023002"/>
    </source>
</evidence>
<dbReference type="InterPro" id="IPR036291">
    <property type="entry name" value="NAD(P)-bd_dom_sf"/>
</dbReference>
<dbReference type="OrthoDB" id="542013at2759"/>
<evidence type="ECO:0000256" key="1">
    <source>
        <dbReference type="ARBA" id="ARBA00006484"/>
    </source>
</evidence>
<evidence type="ECO:0000313" key="5">
    <source>
        <dbReference type="Proteomes" id="UP000016801"/>
    </source>
</evidence>
<organism evidence="4 5">
    <name type="scientific">Claviceps purpurea (strain 20.1)</name>
    <name type="common">Ergot fungus</name>
    <name type="synonym">Sphacelia segetum</name>
    <dbReference type="NCBI Taxonomy" id="1111077"/>
    <lineage>
        <taxon>Eukaryota</taxon>
        <taxon>Fungi</taxon>
        <taxon>Dikarya</taxon>
        <taxon>Ascomycota</taxon>
        <taxon>Pezizomycotina</taxon>
        <taxon>Sordariomycetes</taxon>
        <taxon>Hypocreomycetidae</taxon>
        <taxon>Hypocreales</taxon>
        <taxon>Clavicipitaceae</taxon>
        <taxon>Claviceps</taxon>
    </lineage>
</organism>
<dbReference type="AlphaFoldDB" id="M1VU48"/>
<evidence type="ECO:0000313" key="4">
    <source>
        <dbReference type="EMBL" id="CCE27147.1"/>
    </source>
</evidence>
<reference evidence="4 5" key="1">
    <citation type="journal article" date="2013" name="PLoS Genet.">
        <title>Plant-symbiotic fungi as chemical engineers: Multi-genome analysis of the Clavicipitaceae reveals dynamics of alkaloid loci.</title>
        <authorList>
            <person name="Schardl C.L."/>
            <person name="Young C.A."/>
            <person name="Hesse U."/>
            <person name="Amyotte S.G."/>
            <person name="Andreeva K."/>
            <person name="Calie P.J."/>
            <person name="Fleetwood D.J."/>
            <person name="Haws D.C."/>
            <person name="Moore N."/>
            <person name="Oeser B."/>
            <person name="Panaccione D.G."/>
            <person name="Schweri K.K."/>
            <person name="Voisey C.R."/>
            <person name="Farman M.L."/>
            <person name="Jaromczyk J.W."/>
            <person name="Roe B.A."/>
            <person name="O'Sullivan D.M."/>
            <person name="Scott B."/>
            <person name="Tudzynski P."/>
            <person name="An Z."/>
            <person name="Arnaoudova E.G."/>
            <person name="Bullock C.T."/>
            <person name="Charlton N.D."/>
            <person name="Chen L."/>
            <person name="Cox M."/>
            <person name="Dinkins R.D."/>
            <person name="Florea S."/>
            <person name="Glenn A.E."/>
            <person name="Gordon A."/>
            <person name="Gueldener U."/>
            <person name="Harris D.R."/>
            <person name="Hollin W."/>
            <person name="Jaromczyk J."/>
            <person name="Johnson R.D."/>
            <person name="Khan A.K."/>
            <person name="Leistner E."/>
            <person name="Leuchtmann A."/>
            <person name="Li C."/>
            <person name="Liu J."/>
            <person name="Liu J."/>
            <person name="Liu M."/>
            <person name="Mace W."/>
            <person name="Machado C."/>
            <person name="Nagabhyru P."/>
            <person name="Pan J."/>
            <person name="Schmid J."/>
            <person name="Sugawara K."/>
            <person name="Steiner U."/>
            <person name="Takach J.E."/>
            <person name="Tanaka E."/>
            <person name="Webb J.S."/>
            <person name="Wilson E.V."/>
            <person name="Wiseman J.L."/>
            <person name="Yoshida R."/>
            <person name="Zeng Z."/>
        </authorList>
    </citation>
    <scope>NUCLEOTIDE SEQUENCE [LARGE SCALE GENOMIC DNA]</scope>
    <source>
        <strain evidence="4 5">20.1</strain>
    </source>
</reference>
<dbReference type="PANTHER" id="PTHR24320">
    <property type="entry name" value="RETINOL DEHYDROGENASE"/>
    <property type="match status" value="1"/>
</dbReference>
<dbReference type="Pfam" id="PF00106">
    <property type="entry name" value="adh_short"/>
    <property type="match status" value="1"/>
</dbReference>
<proteinExistence type="inferred from homology"/>
<gene>
    <name evidence="4" type="ORF">CPUR_00619</name>
</gene>
<dbReference type="PANTHER" id="PTHR24320:SF282">
    <property type="entry name" value="WW DOMAIN-CONTAINING OXIDOREDUCTASE"/>
    <property type="match status" value="1"/>
</dbReference>
<dbReference type="HOGENOM" id="CLU_083410_0_0_1"/>
<name>M1VU48_CLAP2</name>
<dbReference type="Gene3D" id="3.40.50.720">
    <property type="entry name" value="NAD(P)-binding Rossmann-like Domain"/>
    <property type="match status" value="1"/>
</dbReference>
<dbReference type="VEuPathDB" id="FungiDB:CPUR_00619"/>
<dbReference type="STRING" id="1111077.M1VU48"/>
<dbReference type="GO" id="GO:0016491">
    <property type="term" value="F:oxidoreductase activity"/>
    <property type="evidence" value="ECO:0007669"/>
    <property type="project" value="UniProtKB-KW"/>
</dbReference>
<sequence length="304" mass="34025">MTDLTKTIVATGLSSGLGFEALKQLLERKTPFKIIFGARDTTTTNQAIKKLDFDRAVHKIVVQPLDLCDLGEVKTFAQKVLEEVGKDNIDYLLLSAGMFKPATEEESWGSKWCEMAVVNHFSQGINSRERREAQHYLIHLLREKLFAFQARIVMVSSGGVRDVEDPAAIEKQITAGSGTEGFPVYASTKFLQLLSAHWWRRELEDQCRVIAVSPGMIPHTGLGRGTGYQVPADSPRAETMHQGGSRIVGALFRSDFPDDPERIFLHSKGDWWGTKDIAESLDKELQEKWCPRMEEMEKDAGIAA</sequence>
<dbReference type="EMBL" id="CAGA01000003">
    <property type="protein sequence ID" value="CCE27147.1"/>
    <property type="molecule type" value="Genomic_DNA"/>
</dbReference>
<keyword evidence="3" id="KW-0560">Oxidoreductase</keyword>
<evidence type="ECO:0000256" key="2">
    <source>
        <dbReference type="ARBA" id="ARBA00022857"/>
    </source>
</evidence>
<keyword evidence="5" id="KW-1185">Reference proteome</keyword>
<dbReference type="eggNOG" id="KOG1208">
    <property type="taxonomic scope" value="Eukaryota"/>
</dbReference>